<dbReference type="EMBL" id="FXBL01000004">
    <property type="protein sequence ID" value="SMH54777.1"/>
    <property type="molecule type" value="Genomic_DNA"/>
</dbReference>
<gene>
    <name evidence="1" type="ORF">SAMN02982922_5189</name>
</gene>
<protein>
    <recommendedName>
        <fullName evidence="3">DUF2796 domain-containing protein</fullName>
    </recommendedName>
</protein>
<name>A0A1X7PTP3_9HYPH</name>
<dbReference type="AlphaFoldDB" id="A0A1X7PTP3"/>
<dbReference type="RefSeq" id="WP_085466813.1">
    <property type="nucleotide sequence ID" value="NZ_FXBL01000004.1"/>
</dbReference>
<keyword evidence="2" id="KW-1185">Reference proteome</keyword>
<evidence type="ECO:0000313" key="2">
    <source>
        <dbReference type="Proteomes" id="UP000193083"/>
    </source>
</evidence>
<evidence type="ECO:0008006" key="3">
    <source>
        <dbReference type="Google" id="ProtNLM"/>
    </source>
</evidence>
<accession>A0A1X7PTP3</accession>
<evidence type="ECO:0000313" key="1">
    <source>
        <dbReference type="EMBL" id="SMH54777.1"/>
    </source>
</evidence>
<sequence length="193" mass="21051">MGLHHYAGRLFAAGIFAVISAGYAEEDHRELGSHVHGRATLAIAVEANSVQIEFAAPGMDIVGFEHEAETARQKRAVETALADLREPLKLFVFPETAGCTVTSAEVNVIAEDDEHHDAEAETDDTAETEELDDRHAEFRATYALACADAAQLTSIYFPFFDRFAEAHALAVTIIDADGQSSSDVTSDYRHLER</sequence>
<proteinExistence type="predicted"/>
<dbReference type="InterPro" id="IPR021253">
    <property type="entry name" value="ZrgA-like"/>
</dbReference>
<dbReference type="Proteomes" id="UP000193083">
    <property type="component" value="Unassembled WGS sequence"/>
</dbReference>
<dbReference type="Pfam" id="PF10986">
    <property type="entry name" value="ZrgA"/>
    <property type="match status" value="1"/>
</dbReference>
<dbReference type="OrthoDB" id="7346546at2"/>
<reference evidence="2" key="1">
    <citation type="submission" date="2017-04" db="EMBL/GenBank/DDBJ databases">
        <authorList>
            <person name="Varghese N."/>
            <person name="Submissions S."/>
        </authorList>
    </citation>
    <scope>NUCLEOTIDE SEQUENCE [LARGE SCALE GENOMIC DNA]</scope>
    <source>
        <strain evidence="2">B5P</strain>
    </source>
</reference>
<organism evidence="1 2">
    <name type="scientific">Mesorhizobium australicum</name>
    <dbReference type="NCBI Taxonomy" id="536018"/>
    <lineage>
        <taxon>Bacteria</taxon>
        <taxon>Pseudomonadati</taxon>
        <taxon>Pseudomonadota</taxon>
        <taxon>Alphaproteobacteria</taxon>
        <taxon>Hyphomicrobiales</taxon>
        <taxon>Phyllobacteriaceae</taxon>
        <taxon>Mesorhizobium</taxon>
    </lineage>
</organism>